<dbReference type="SUPFAM" id="SSF56935">
    <property type="entry name" value="Porins"/>
    <property type="match status" value="1"/>
</dbReference>
<protein>
    <recommendedName>
        <fullName evidence="3">Porin</fullName>
    </recommendedName>
</protein>
<keyword evidence="2" id="KW-1185">Reference proteome</keyword>
<evidence type="ECO:0008006" key="3">
    <source>
        <dbReference type="Google" id="ProtNLM"/>
    </source>
</evidence>
<sequence>MNFVSAKKRTNFYQTMKKSILLLIIIVYQIISNNIFAQEIPTNEELLKRIEKLEAEKAKPKEWDASLYGWVRADYIFDSRQSAYSREYNLNLYPLDEKLDANGKDINAAGSSNFLAITTRVGINFKGPDVWGAKATGKIEADFFGNTELNKTTAGTGSTGLLRLRHATATLDWRKTAVTFGQTWYPSFIPEVFPGVANFNTGIMFNPFGWAGQIRVSQKLNTELSFIAVAYKDREFQTANANGASANSATFNSVIPTFHGQLQYKNKNIVAGIAAEYQSLQPVIESNALASDEKINASDFLAYFKYSNEKISAKVYGITGGNLHHLVMLGGFAGYIEANGQESYKPSKTSAFWVDIASNNAKLAPGVFFGYTKNSGVDAGFKNLYVRGISGARILDDVWRASARVDFKQNKFSISPELEYTAAKWGDLNSSGKAENNMKNVGNLRGIIRVMYSF</sequence>
<dbReference type="EMBL" id="LFNG01000012">
    <property type="protein sequence ID" value="KMQ70866.1"/>
    <property type="molecule type" value="Genomic_DNA"/>
</dbReference>
<dbReference type="AlphaFoldDB" id="A0A0J7IYF3"/>
<evidence type="ECO:0000313" key="2">
    <source>
        <dbReference type="Proteomes" id="UP000035900"/>
    </source>
</evidence>
<reference evidence="1 2" key="1">
    <citation type="journal article" date="2004" name="Int. J. Syst. Evol. Microbiol.">
        <title>Kaistella koreensis gen. nov., sp. nov., a novel member of the Chryseobacterium-Bergeyella-Riemerella branch.</title>
        <authorList>
            <person name="Kim M.K."/>
            <person name="Im W.T."/>
            <person name="Shin Y.K."/>
            <person name="Lim J.H."/>
            <person name="Kim S.H."/>
            <person name="Lee B.C."/>
            <person name="Park M.Y."/>
            <person name="Lee K.Y."/>
            <person name="Lee S.T."/>
        </authorList>
    </citation>
    <scope>NUCLEOTIDE SEQUENCE [LARGE SCALE GENOMIC DNA]</scope>
    <source>
        <strain evidence="1 2">CCUG 49689</strain>
    </source>
</reference>
<gene>
    <name evidence="1" type="ORF">ACM44_09540</name>
</gene>
<comment type="caution">
    <text evidence="1">The sequence shown here is derived from an EMBL/GenBank/DDBJ whole genome shotgun (WGS) entry which is preliminary data.</text>
</comment>
<evidence type="ECO:0000313" key="1">
    <source>
        <dbReference type="EMBL" id="KMQ70866.1"/>
    </source>
</evidence>
<dbReference type="Proteomes" id="UP000035900">
    <property type="component" value="Unassembled WGS sequence"/>
</dbReference>
<proteinExistence type="predicted"/>
<organism evidence="1 2">
    <name type="scientific">Chryseobacterium koreense CCUG 49689</name>
    <dbReference type="NCBI Taxonomy" id="1304281"/>
    <lineage>
        <taxon>Bacteria</taxon>
        <taxon>Pseudomonadati</taxon>
        <taxon>Bacteroidota</taxon>
        <taxon>Flavobacteriia</taxon>
        <taxon>Flavobacteriales</taxon>
        <taxon>Weeksellaceae</taxon>
        <taxon>Chryseobacterium group</taxon>
        <taxon>Chryseobacterium</taxon>
    </lineage>
</organism>
<dbReference type="STRING" id="1304281.ACM44_09540"/>
<dbReference type="PATRIC" id="fig|1304281.5.peg.2057"/>
<name>A0A0J7IYF3_9FLAO</name>
<accession>A0A0J7IYF3</accession>